<keyword evidence="5" id="KW-1185">Reference proteome</keyword>
<dbReference type="GO" id="GO:0016747">
    <property type="term" value="F:acyltransferase activity, transferring groups other than amino-acyl groups"/>
    <property type="evidence" value="ECO:0007669"/>
    <property type="project" value="InterPro"/>
</dbReference>
<feature type="transmembrane region" description="Helical" evidence="2">
    <location>
        <begin position="305"/>
        <end position="330"/>
    </location>
</feature>
<keyword evidence="2" id="KW-0472">Membrane</keyword>
<feature type="transmembrane region" description="Helical" evidence="2">
    <location>
        <begin position="107"/>
        <end position="132"/>
    </location>
</feature>
<dbReference type="AlphaFoldDB" id="A0A2Y9AC36"/>
<evidence type="ECO:0000259" key="3">
    <source>
        <dbReference type="Pfam" id="PF01757"/>
    </source>
</evidence>
<dbReference type="RefSeq" id="WP_110852234.1">
    <property type="nucleotide sequence ID" value="NZ_QKLZ01000005.1"/>
</dbReference>
<dbReference type="InterPro" id="IPR002656">
    <property type="entry name" value="Acyl_transf_3_dom"/>
</dbReference>
<feature type="transmembrane region" description="Helical" evidence="2">
    <location>
        <begin position="174"/>
        <end position="191"/>
    </location>
</feature>
<keyword evidence="4" id="KW-0808">Transferase</keyword>
<evidence type="ECO:0000313" key="5">
    <source>
        <dbReference type="Proteomes" id="UP000250222"/>
    </source>
</evidence>
<feature type="transmembrane region" description="Helical" evidence="2">
    <location>
        <begin position="383"/>
        <end position="405"/>
    </location>
</feature>
<evidence type="ECO:0000256" key="1">
    <source>
        <dbReference type="SAM" id="MobiDB-lite"/>
    </source>
</evidence>
<dbReference type="Pfam" id="PF01757">
    <property type="entry name" value="Acyl_transf_3"/>
    <property type="match status" value="1"/>
</dbReference>
<dbReference type="EMBL" id="UETB01000005">
    <property type="protein sequence ID" value="SSA41765.1"/>
    <property type="molecule type" value="Genomic_DNA"/>
</dbReference>
<feature type="transmembrane region" description="Helical" evidence="2">
    <location>
        <begin position="64"/>
        <end position="86"/>
    </location>
</feature>
<feature type="transmembrane region" description="Helical" evidence="2">
    <location>
        <begin position="228"/>
        <end position="249"/>
    </location>
</feature>
<evidence type="ECO:0000313" key="4">
    <source>
        <dbReference type="EMBL" id="SSA41765.1"/>
    </source>
</evidence>
<proteinExistence type="predicted"/>
<name>A0A2Y9AC36_9MICO</name>
<keyword evidence="2" id="KW-0812">Transmembrane</keyword>
<keyword evidence="4" id="KW-0012">Acyltransferase</keyword>
<reference evidence="4 5" key="1">
    <citation type="submission" date="2016-10" db="EMBL/GenBank/DDBJ databases">
        <authorList>
            <person name="Cai Z."/>
        </authorList>
    </citation>
    <scope>NUCLEOTIDE SEQUENCE [LARGE SCALE GENOMIC DNA]</scope>
    <source>
        <strain evidence="4 5">CGMCC 1.10826</strain>
    </source>
</reference>
<feature type="transmembrane region" description="Helical" evidence="2">
    <location>
        <begin position="411"/>
        <end position="428"/>
    </location>
</feature>
<organism evidence="4 5">
    <name type="scientific">Georgenia satyanarayanai</name>
    <dbReference type="NCBI Taxonomy" id="860221"/>
    <lineage>
        <taxon>Bacteria</taxon>
        <taxon>Bacillati</taxon>
        <taxon>Actinomycetota</taxon>
        <taxon>Actinomycetes</taxon>
        <taxon>Micrococcales</taxon>
        <taxon>Bogoriellaceae</taxon>
        <taxon>Georgenia</taxon>
    </lineage>
</organism>
<keyword evidence="2" id="KW-1133">Transmembrane helix</keyword>
<feature type="compositionally biased region" description="Pro residues" evidence="1">
    <location>
        <begin position="442"/>
        <end position="453"/>
    </location>
</feature>
<protein>
    <submittedName>
        <fullName evidence="4">Acyltransferase family protein</fullName>
    </submittedName>
</protein>
<feature type="transmembrane region" description="Helical" evidence="2">
    <location>
        <begin position="144"/>
        <end position="167"/>
    </location>
</feature>
<dbReference type="Proteomes" id="UP000250222">
    <property type="component" value="Unassembled WGS sequence"/>
</dbReference>
<feature type="transmembrane region" description="Helical" evidence="2">
    <location>
        <begin position="269"/>
        <end position="293"/>
    </location>
</feature>
<feature type="transmembrane region" description="Helical" evidence="2">
    <location>
        <begin position="197"/>
        <end position="216"/>
    </location>
</feature>
<gene>
    <name evidence="4" type="ORF">SAMN05216184_10528</name>
</gene>
<feature type="domain" description="Acyltransferase 3" evidence="3">
    <location>
        <begin position="24"/>
        <end position="358"/>
    </location>
</feature>
<sequence length="464" mass="47658">MLPTTLLLPPEPARPPRVVPARDRFVDLLRLGAMALVVLQHWLMPVLSLEGDVLRTANAFAADWVWPVTWLSQVMPLVFFTGGAAAGLSLRRRAGGPSWSARRLHRLAVPVLVLAAVWLPLTPLLTAAGLPAQPVHTAARYTGALLWFLALYSVVTVLAPPLVRLAARSRGADVVALAAGAVLVDLARFGLGAPEELGWANVVLVWVAVHQIGVHYAAGRLWWLRGSWALAVALGGFAVVALAVATGPYPPSMIGMPGDAVSNMGPPTAVLLALAAGQLGLALALRPAALAFAERPGVGAAVDRLGGVVMTAYVWHTPALALVGGVALLGLGLSTPEPFSPAWYLGLPLWLGALSAVLVAALRVLGRVERRPAPPSTAGAARLAAATLLVSGGLLGLTLTGFAPAPGLGAAGPWTATLAVATGLLVLARRPTIDRWRQPRPSADPAPPGPSPAPAATAAATTGA</sequence>
<accession>A0A2Y9AC36</accession>
<evidence type="ECO:0000256" key="2">
    <source>
        <dbReference type="SAM" id="Phobius"/>
    </source>
</evidence>
<feature type="compositionally biased region" description="Low complexity" evidence="1">
    <location>
        <begin position="454"/>
        <end position="464"/>
    </location>
</feature>
<feature type="region of interest" description="Disordered" evidence="1">
    <location>
        <begin position="436"/>
        <end position="464"/>
    </location>
</feature>
<dbReference type="OrthoDB" id="8206682at2"/>
<feature type="transmembrane region" description="Helical" evidence="2">
    <location>
        <begin position="342"/>
        <end position="362"/>
    </location>
</feature>